<dbReference type="Gene3D" id="3.30.1330.200">
    <property type="match status" value="1"/>
</dbReference>
<dbReference type="InterPro" id="IPR011324">
    <property type="entry name" value="Cytotoxic_necrot_fac-like_cat"/>
</dbReference>
<dbReference type="EMBL" id="JBHMAA010000038">
    <property type="protein sequence ID" value="MFB9952850.1"/>
    <property type="molecule type" value="Genomic_DNA"/>
</dbReference>
<dbReference type="PANTHER" id="PTHR35147:SF2">
    <property type="entry name" value="CHEMORECEPTOR GLUTAMINE DEAMIDASE CHED-RELATED"/>
    <property type="match status" value="1"/>
</dbReference>
<comment type="similarity">
    <text evidence="3">Belongs to the CheD family.</text>
</comment>
<dbReference type="InterPro" id="IPR005659">
    <property type="entry name" value="Chemorcpt_Glu_NH3ase_CheD"/>
</dbReference>
<dbReference type="Pfam" id="PF03975">
    <property type="entry name" value="CheD"/>
    <property type="match status" value="1"/>
</dbReference>
<comment type="function">
    <text evidence="3">Probably deamidates glutamine residues to glutamate on methyl-accepting chemotaxis receptors (MCPs), playing an important role in chemotaxis.</text>
</comment>
<dbReference type="EC" id="3.5.1.44" evidence="3"/>
<dbReference type="RefSeq" id="WP_377265648.1">
    <property type="nucleotide sequence ID" value="NZ_JBHMAA010000038.1"/>
</dbReference>
<evidence type="ECO:0000256" key="2">
    <source>
        <dbReference type="ARBA" id="ARBA00022801"/>
    </source>
</evidence>
<dbReference type="Proteomes" id="UP001589692">
    <property type="component" value="Unassembled WGS sequence"/>
</dbReference>
<name>A0ABV6AQH9_9HYPH</name>
<dbReference type="InterPro" id="IPR038592">
    <property type="entry name" value="CheD-like_sf"/>
</dbReference>
<dbReference type="PANTHER" id="PTHR35147">
    <property type="entry name" value="CHEMORECEPTOR GLUTAMINE DEAMIDASE CHED-RELATED"/>
    <property type="match status" value="1"/>
</dbReference>
<comment type="caution">
    <text evidence="4">The sequence shown here is derived from an EMBL/GenBank/DDBJ whole genome shotgun (WGS) entry which is preliminary data.</text>
</comment>
<dbReference type="SUPFAM" id="SSF64438">
    <property type="entry name" value="CNF1/YfiH-like putative cysteine hydrolases"/>
    <property type="match status" value="1"/>
</dbReference>
<gene>
    <name evidence="3" type="primary">cheD</name>
    <name evidence="4" type="ORF">ACFFP0_28730</name>
</gene>
<proteinExistence type="inferred from homology"/>
<protein>
    <recommendedName>
        <fullName evidence="3">Probable chemoreceptor glutamine deamidase CheD</fullName>
        <ecNumber evidence="3">3.5.1.44</ecNumber>
    </recommendedName>
</protein>
<evidence type="ECO:0000313" key="4">
    <source>
        <dbReference type="EMBL" id="MFB9952850.1"/>
    </source>
</evidence>
<dbReference type="CDD" id="cd16352">
    <property type="entry name" value="CheD"/>
    <property type="match status" value="1"/>
</dbReference>
<sequence length="167" mass="18094">MNLQSIHILGGQSTVSTDPNTVLVTILGSCVSACIYDPVASVGGMNHFILPTGGLLETADREMRYGDVALRVLVDDLCRCGAERRRLEAKLYGGRMRAFGGPRIGARNAAFAKRFLLSEGIRLVEESLGDDLARWVTFHPTTGRTWMRATADVEAPVSAATPTRWAS</sequence>
<keyword evidence="5" id="KW-1185">Reference proteome</keyword>
<dbReference type="HAMAP" id="MF_01440">
    <property type="entry name" value="CheD"/>
    <property type="match status" value="1"/>
</dbReference>
<organism evidence="4 5">
    <name type="scientific">Rhizobium puerariae</name>
    <dbReference type="NCBI Taxonomy" id="1585791"/>
    <lineage>
        <taxon>Bacteria</taxon>
        <taxon>Pseudomonadati</taxon>
        <taxon>Pseudomonadota</taxon>
        <taxon>Alphaproteobacteria</taxon>
        <taxon>Hyphomicrobiales</taxon>
        <taxon>Rhizobiaceae</taxon>
        <taxon>Rhizobium/Agrobacterium group</taxon>
        <taxon>Rhizobium</taxon>
    </lineage>
</organism>
<reference evidence="4 5" key="1">
    <citation type="submission" date="2024-09" db="EMBL/GenBank/DDBJ databases">
        <authorList>
            <person name="Sun Q."/>
            <person name="Mori K."/>
        </authorList>
    </citation>
    <scope>NUCLEOTIDE SEQUENCE [LARGE SCALE GENOMIC DNA]</scope>
    <source>
        <strain evidence="4 5">TBRC 4938</strain>
    </source>
</reference>
<keyword evidence="1 3" id="KW-0145">Chemotaxis</keyword>
<comment type="catalytic activity">
    <reaction evidence="3">
        <text>L-glutaminyl-[protein] + H2O = L-glutamyl-[protein] + NH4(+)</text>
        <dbReference type="Rhea" id="RHEA:16441"/>
        <dbReference type="Rhea" id="RHEA-COMP:10207"/>
        <dbReference type="Rhea" id="RHEA-COMP:10208"/>
        <dbReference type="ChEBI" id="CHEBI:15377"/>
        <dbReference type="ChEBI" id="CHEBI:28938"/>
        <dbReference type="ChEBI" id="CHEBI:29973"/>
        <dbReference type="ChEBI" id="CHEBI:30011"/>
        <dbReference type="EC" id="3.5.1.44"/>
    </reaction>
</comment>
<evidence type="ECO:0000256" key="3">
    <source>
        <dbReference type="HAMAP-Rule" id="MF_01440"/>
    </source>
</evidence>
<keyword evidence="2 3" id="KW-0378">Hydrolase</keyword>
<evidence type="ECO:0000256" key="1">
    <source>
        <dbReference type="ARBA" id="ARBA00022500"/>
    </source>
</evidence>
<accession>A0ABV6AQH9</accession>
<evidence type="ECO:0000313" key="5">
    <source>
        <dbReference type="Proteomes" id="UP001589692"/>
    </source>
</evidence>